<sequence>MRANLQLVLAVPRQTLHCDSSESACAQFMRFHHACVLLAVIPAVFAASLEDFFPINASEFNRIEFILKRGQYVDKVLTPANNLNQSTEDLIANSGNQLYHDNLISVCNYNNPFASLELLDTHILELNQHSLVVLTLTNSGFSFSEFRNFQLALTKTAYGLLNACTYCESTKSKGQLTERDQQKLKKASERVQNVINQAKAGAKVQREQFWPGYVELAAEAQVKGQLSKVQEPAKIVKSLGSYLTDKYVDPDNYGLQSPRFGVFMHTKSDEIQKKFSGGAEFRMLSFPIKGNAVLNVYRVSQNPVFWVNNHKAYEKHLSDIKIALANATKECIKISSTLDNIFKNAFDAASSIYPFPLFYFVPNKVTRDENWAVENGFYNVDGDSFVHDSQIALCNSNSTFPVHFNVYVGF</sequence>
<reference evidence="1 2" key="1">
    <citation type="journal article" date="2015" name="Genome Biol.">
        <title>Comparative genomics of Steinernema reveals deeply conserved gene regulatory networks.</title>
        <authorList>
            <person name="Dillman A.R."/>
            <person name="Macchietto M."/>
            <person name="Porter C.F."/>
            <person name="Rogers A."/>
            <person name="Williams B."/>
            <person name="Antoshechkin I."/>
            <person name="Lee M.M."/>
            <person name="Goodwin Z."/>
            <person name="Lu X."/>
            <person name="Lewis E.E."/>
            <person name="Goodrich-Blair H."/>
            <person name="Stock S.P."/>
            <person name="Adams B.J."/>
            <person name="Sternberg P.W."/>
            <person name="Mortazavi A."/>
        </authorList>
    </citation>
    <scope>NUCLEOTIDE SEQUENCE [LARGE SCALE GENOMIC DNA]</scope>
    <source>
        <strain evidence="1 2">ALL</strain>
    </source>
</reference>
<comment type="caution">
    <text evidence="1">The sequence shown here is derived from an EMBL/GenBank/DDBJ whole genome shotgun (WGS) entry which is preliminary data.</text>
</comment>
<dbReference type="EMBL" id="AZBU02000002">
    <property type="protein sequence ID" value="TKR95417.1"/>
    <property type="molecule type" value="Genomic_DNA"/>
</dbReference>
<proteinExistence type="predicted"/>
<evidence type="ECO:0000313" key="1">
    <source>
        <dbReference type="EMBL" id="TKR95417.1"/>
    </source>
</evidence>
<protein>
    <submittedName>
        <fullName evidence="1">Uncharacterized protein</fullName>
    </submittedName>
</protein>
<organism evidence="1 2">
    <name type="scientific">Steinernema carpocapsae</name>
    <name type="common">Entomopathogenic nematode</name>
    <dbReference type="NCBI Taxonomy" id="34508"/>
    <lineage>
        <taxon>Eukaryota</taxon>
        <taxon>Metazoa</taxon>
        <taxon>Ecdysozoa</taxon>
        <taxon>Nematoda</taxon>
        <taxon>Chromadorea</taxon>
        <taxon>Rhabditida</taxon>
        <taxon>Tylenchina</taxon>
        <taxon>Panagrolaimomorpha</taxon>
        <taxon>Strongyloidoidea</taxon>
        <taxon>Steinernematidae</taxon>
        <taxon>Steinernema</taxon>
    </lineage>
</organism>
<gene>
    <name evidence="1" type="ORF">L596_009591</name>
</gene>
<keyword evidence="2" id="KW-1185">Reference proteome</keyword>
<name>A0A4U5PFS7_STECR</name>
<dbReference type="AlphaFoldDB" id="A0A4U5PFS7"/>
<dbReference type="OrthoDB" id="10474241at2759"/>
<reference evidence="1 2" key="2">
    <citation type="journal article" date="2019" name="G3 (Bethesda)">
        <title>Hybrid Assembly of the Genome of the Entomopathogenic Nematode Steinernema carpocapsae Identifies the X-Chromosome.</title>
        <authorList>
            <person name="Serra L."/>
            <person name="Macchietto M."/>
            <person name="Macias-Munoz A."/>
            <person name="McGill C.J."/>
            <person name="Rodriguez I.M."/>
            <person name="Rodriguez B."/>
            <person name="Murad R."/>
            <person name="Mortazavi A."/>
        </authorList>
    </citation>
    <scope>NUCLEOTIDE SEQUENCE [LARGE SCALE GENOMIC DNA]</scope>
    <source>
        <strain evidence="1 2">ALL</strain>
    </source>
</reference>
<dbReference type="Proteomes" id="UP000298663">
    <property type="component" value="Unassembled WGS sequence"/>
</dbReference>
<evidence type="ECO:0000313" key="2">
    <source>
        <dbReference type="Proteomes" id="UP000298663"/>
    </source>
</evidence>
<accession>A0A4U5PFS7</accession>